<accession>A0A2T9YXE8</accession>
<dbReference type="Proteomes" id="UP000245383">
    <property type="component" value="Unassembled WGS sequence"/>
</dbReference>
<keyword evidence="2" id="KW-1185">Reference proteome</keyword>
<sequence>MRRVKTSNSLCRSVDATKRAFCFGRTKFFNSFLLVVKGSDYPIRLLSRIMSTLRRIVDKKSSRIMSTLRRIVDRKSSRIMSTLRRIVDRKSSRIMSTLRRIVDRKSSRITLLTGKYYIFRKPVLCTI</sequence>
<dbReference type="AlphaFoldDB" id="A0A2T9YXE8"/>
<dbReference type="EMBL" id="MBFR01000020">
    <property type="protein sequence ID" value="PVU96999.1"/>
    <property type="molecule type" value="Genomic_DNA"/>
</dbReference>
<gene>
    <name evidence="1" type="ORF">BB561_000824</name>
</gene>
<organism evidence="1 2">
    <name type="scientific">Smittium simulii</name>
    <dbReference type="NCBI Taxonomy" id="133385"/>
    <lineage>
        <taxon>Eukaryota</taxon>
        <taxon>Fungi</taxon>
        <taxon>Fungi incertae sedis</taxon>
        <taxon>Zoopagomycota</taxon>
        <taxon>Kickxellomycotina</taxon>
        <taxon>Harpellomycetes</taxon>
        <taxon>Harpellales</taxon>
        <taxon>Legeriomycetaceae</taxon>
        <taxon>Smittium</taxon>
    </lineage>
</organism>
<evidence type="ECO:0000313" key="2">
    <source>
        <dbReference type="Proteomes" id="UP000245383"/>
    </source>
</evidence>
<protein>
    <submittedName>
        <fullName evidence="1">Uncharacterized protein</fullName>
    </submittedName>
</protein>
<proteinExistence type="predicted"/>
<name>A0A2T9YXE8_9FUNG</name>
<reference evidence="1 2" key="1">
    <citation type="journal article" date="2018" name="MBio">
        <title>Comparative Genomics Reveals the Core Gene Toolbox for the Fungus-Insect Symbiosis.</title>
        <authorList>
            <person name="Wang Y."/>
            <person name="Stata M."/>
            <person name="Wang W."/>
            <person name="Stajich J.E."/>
            <person name="White M.M."/>
            <person name="Moncalvo J.M."/>
        </authorList>
    </citation>
    <scope>NUCLEOTIDE SEQUENCE [LARGE SCALE GENOMIC DNA]</scope>
    <source>
        <strain evidence="1 2">SWE-8-4</strain>
    </source>
</reference>
<comment type="caution">
    <text evidence="1">The sequence shown here is derived from an EMBL/GenBank/DDBJ whole genome shotgun (WGS) entry which is preliminary data.</text>
</comment>
<evidence type="ECO:0000313" key="1">
    <source>
        <dbReference type="EMBL" id="PVU96999.1"/>
    </source>
</evidence>